<accession>A0A2P8DMF0</accession>
<dbReference type="InterPro" id="IPR043129">
    <property type="entry name" value="ATPase_NBD"/>
</dbReference>
<protein>
    <submittedName>
        <fullName evidence="3">Putative NBD/HSP70 family sugar kinase</fullName>
    </submittedName>
</protein>
<dbReference type="PANTHER" id="PTHR18964">
    <property type="entry name" value="ROK (REPRESSOR, ORF, KINASE) FAMILY"/>
    <property type="match status" value="1"/>
</dbReference>
<gene>
    <name evidence="3" type="ORF">CLV63_10565</name>
</gene>
<evidence type="ECO:0000313" key="3">
    <source>
        <dbReference type="EMBL" id="PSK98393.1"/>
    </source>
</evidence>
<keyword evidence="3" id="KW-0808">Transferase</keyword>
<dbReference type="InterPro" id="IPR000600">
    <property type="entry name" value="ROK"/>
</dbReference>
<dbReference type="InterPro" id="IPR036390">
    <property type="entry name" value="WH_DNA-bd_sf"/>
</dbReference>
<dbReference type="InterPro" id="IPR000835">
    <property type="entry name" value="HTH_MarR-typ"/>
</dbReference>
<proteinExistence type="inferred from homology"/>
<dbReference type="EMBL" id="PYGA01000005">
    <property type="protein sequence ID" value="PSK98393.1"/>
    <property type="molecule type" value="Genomic_DNA"/>
</dbReference>
<evidence type="ECO:0000313" key="4">
    <source>
        <dbReference type="Proteomes" id="UP000240542"/>
    </source>
</evidence>
<dbReference type="SUPFAM" id="SSF53067">
    <property type="entry name" value="Actin-like ATPase domain"/>
    <property type="match status" value="1"/>
</dbReference>
<dbReference type="InterPro" id="IPR036388">
    <property type="entry name" value="WH-like_DNA-bd_sf"/>
</dbReference>
<comment type="caution">
    <text evidence="3">The sequence shown here is derived from an EMBL/GenBank/DDBJ whole genome shotgun (WGS) entry which is preliminary data.</text>
</comment>
<evidence type="ECO:0000259" key="2">
    <source>
        <dbReference type="Pfam" id="PF12802"/>
    </source>
</evidence>
<organism evidence="3 4">
    <name type="scientific">Murinocardiopsis flavida</name>
    <dbReference type="NCBI Taxonomy" id="645275"/>
    <lineage>
        <taxon>Bacteria</taxon>
        <taxon>Bacillati</taxon>
        <taxon>Actinomycetota</taxon>
        <taxon>Actinomycetes</taxon>
        <taxon>Streptosporangiales</taxon>
        <taxon>Nocardiopsidaceae</taxon>
        <taxon>Murinocardiopsis</taxon>
    </lineage>
</organism>
<comment type="similarity">
    <text evidence="1">Belongs to the ROK (NagC/XylR) family.</text>
</comment>
<dbReference type="PANTHER" id="PTHR18964:SF149">
    <property type="entry name" value="BIFUNCTIONAL UDP-N-ACETYLGLUCOSAMINE 2-EPIMERASE_N-ACETYLMANNOSAMINE KINASE"/>
    <property type="match status" value="1"/>
</dbReference>
<reference evidence="3 4" key="1">
    <citation type="submission" date="2018-03" db="EMBL/GenBank/DDBJ databases">
        <title>Genomic Encyclopedia of Archaeal and Bacterial Type Strains, Phase II (KMG-II): from individual species to whole genera.</title>
        <authorList>
            <person name="Goeker M."/>
        </authorList>
    </citation>
    <scope>NUCLEOTIDE SEQUENCE [LARGE SCALE GENOMIC DNA]</scope>
    <source>
        <strain evidence="3 4">DSM 45312</strain>
    </source>
</reference>
<keyword evidence="4" id="KW-1185">Reference proteome</keyword>
<evidence type="ECO:0000256" key="1">
    <source>
        <dbReference type="ARBA" id="ARBA00006479"/>
    </source>
</evidence>
<dbReference type="OrthoDB" id="3863906at2"/>
<dbReference type="Pfam" id="PF00480">
    <property type="entry name" value="ROK"/>
    <property type="match status" value="1"/>
</dbReference>
<sequence length="418" mass="42104">MPGTPTIGPAGAQGVREANLGTVLRTIRAAAPCSRAEIAAATGLTKSTVSSIVADLAARRLVREVGAPAERRVGRPGVGLALDERSIAAVGLEVNVDYLTVVAVDLLEGVLLSRHAAFDARSAGPEACAERITGLLAHTVADPLLRSRTVLGASVAVPGLVDAPSGVVTNAPNLRWTGFPLRERIAGLMARAGLPAMPLHVDNDANLGVIAEYRGGHLAGTPDLVYITGEVGVGAGILTGGALLRGSSGYTGEIGHVPLLRGGPRCGCGRRGCLEALAGVEAVLRHAVPDLMPDGPLSGAGLSRAVDAAVARAEAGDPAVRRALRRAGTWLGRGAAALVNVIDPAAVILGGYFVPLAPWLGPPCAAAVAAHSLAPDRPGRVQTSGLGLTAAARGGASALVDALDRGRLPLPERAPAPP</sequence>
<dbReference type="SUPFAM" id="SSF46785">
    <property type="entry name" value="Winged helix' DNA-binding domain"/>
    <property type="match status" value="1"/>
</dbReference>
<dbReference type="Gene3D" id="1.10.10.10">
    <property type="entry name" value="Winged helix-like DNA-binding domain superfamily/Winged helix DNA-binding domain"/>
    <property type="match status" value="1"/>
</dbReference>
<keyword evidence="3" id="KW-0418">Kinase</keyword>
<dbReference type="Pfam" id="PF12802">
    <property type="entry name" value="MarR_2"/>
    <property type="match status" value="1"/>
</dbReference>
<dbReference type="AlphaFoldDB" id="A0A2P8DMF0"/>
<dbReference type="RefSeq" id="WP_106582488.1">
    <property type="nucleotide sequence ID" value="NZ_PYGA01000005.1"/>
</dbReference>
<dbReference type="Gene3D" id="3.30.420.40">
    <property type="match status" value="2"/>
</dbReference>
<name>A0A2P8DMF0_9ACTN</name>
<dbReference type="GO" id="GO:0003700">
    <property type="term" value="F:DNA-binding transcription factor activity"/>
    <property type="evidence" value="ECO:0007669"/>
    <property type="project" value="InterPro"/>
</dbReference>
<dbReference type="GO" id="GO:0016301">
    <property type="term" value="F:kinase activity"/>
    <property type="evidence" value="ECO:0007669"/>
    <property type="project" value="UniProtKB-KW"/>
</dbReference>
<feature type="domain" description="HTH marR-type" evidence="2">
    <location>
        <begin position="23"/>
        <end position="72"/>
    </location>
</feature>
<dbReference type="Proteomes" id="UP000240542">
    <property type="component" value="Unassembled WGS sequence"/>
</dbReference>